<proteinExistence type="predicted"/>
<feature type="transmembrane region" description="Helical" evidence="1">
    <location>
        <begin position="100"/>
        <end position="117"/>
    </location>
</feature>
<feature type="transmembrane region" description="Helical" evidence="1">
    <location>
        <begin position="129"/>
        <end position="147"/>
    </location>
</feature>
<evidence type="ECO:0000256" key="1">
    <source>
        <dbReference type="SAM" id="Phobius"/>
    </source>
</evidence>
<name>A0ABQ6FVL4_9CHLR</name>
<gene>
    <name evidence="2" type="ORF">KDH_41390</name>
</gene>
<keyword evidence="1" id="KW-1133">Transmembrane helix</keyword>
<comment type="caution">
    <text evidence="2">The sequence shown here is derived from an EMBL/GenBank/DDBJ whole genome shotgun (WGS) entry which is preliminary data.</text>
</comment>
<feature type="transmembrane region" description="Helical" evidence="1">
    <location>
        <begin position="61"/>
        <end position="79"/>
    </location>
</feature>
<dbReference type="EMBL" id="BSRI01000002">
    <property type="protein sequence ID" value="GLV57303.1"/>
    <property type="molecule type" value="Genomic_DNA"/>
</dbReference>
<evidence type="ECO:0000313" key="3">
    <source>
        <dbReference type="Proteomes" id="UP001344906"/>
    </source>
</evidence>
<feature type="transmembrane region" description="Helical" evidence="1">
    <location>
        <begin position="167"/>
        <end position="186"/>
    </location>
</feature>
<keyword evidence="3" id="KW-1185">Reference proteome</keyword>
<keyword evidence="1" id="KW-0472">Membrane</keyword>
<accession>A0ABQ6FVL4</accession>
<keyword evidence="1" id="KW-0812">Transmembrane</keyword>
<evidence type="ECO:0000313" key="2">
    <source>
        <dbReference type="EMBL" id="GLV57303.1"/>
    </source>
</evidence>
<reference evidence="2 3" key="1">
    <citation type="submission" date="2023-02" db="EMBL/GenBank/DDBJ databases">
        <title>Dictyobacter halimunensis sp. nov., a new member of the class Ktedonobacteria from forest soil in a geothermal area.</title>
        <authorList>
            <person name="Rachmania M.K."/>
            <person name="Ningsih F."/>
            <person name="Sakai Y."/>
            <person name="Yabe S."/>
            <person name="Yokota A."/>
            <person name="Sjamsuridzal W."/>
        </authorList>
    </citation>
    <scope>NUCLEOTIDE SEQUENCE [LARGE SCALE GENOMIC DNA]</scope>
    <source>
        <strain evidence="2 3">S3.2.2.5</strain>
    </source>
</reference>
<organism evidence="2 3">
    <name type="scientific">Dictyobacter halimunensis</name>
    <dbReference type="NCBI Taxonomy" id="3026934"/>
    <lineage>
        <taxon>Bacteria</taxon>
        <taxon>Bacillati</taxon>
        <taxon>Chloroflexota</taxon>
        <taxon>Ktedonobacteria</taxon>
        <taxon>Ktedonobacterales</taxon>
        <taxon>Dictyobacteraceae</taxon>
        <taxon>Dictyobacter</taxon>
    </lineage>
</organism>
<protein>
    <submittedName>
        <fullName evidence="2">Uncharacterized protein</fullName>
    </submittedName>
</protein>
<dbReference type="Proteomes" id="UP001344906">
    <property type="component" value="Unassembled WGS sequence"/>
</dbReference>
<sequence>MAGLINATDGKSYSLLQKLGGAFFIGIPSATGYPQMCPSNMAPTLGEIQAGCLLLRGSWSLGYLVLWTLAVWSAIKNIRRESGKEIATTREARQKQIIEYSRLMLLVGGGLTIIIYSPSTSAASAPEPTARYLICLLLTIPAVLWQLWPGKSSYLKNKATKAPGIIFYLHLCLLATILCAFSYGIIETFTDIPAAQQFSRQETRLAQHLESIQATRIYSEYWTCNRLIFQSEEKIICSVLNPDLTPGMNRYSPYQVAVQKTQSPSYVFPLNSQHEHNFIKIHKQDNTLQNYQYSTYEGYSIYLSKG</sequence>